<feature type="region of interest" description="Disordered" evidence="6">
    <location>
        <begin position="2792"/>
        <end position="2814"/>
    </location>
</feature>
<feature type="repeat" description="ANK" evidence="4">
    <location>
        <begin position="591"/>
        <end position="623"/>
    </location>
</feature>
<evidence type="ECO:0000256" key="5">
    <source>
        <dbReference type="PROSITE-ProRule" id="PRU00117"/>
    </source>
</evidence>
<evidence type="ECO:0000313" key="9">
    <source>
        <dbReference type="RefSeq" id="XP_025832276.1"/>
    </source>
</evidence>
<dbReference type="PANTHER" id="PTHR23206">
    <property type="entry name" value="MASK PROTEIN"/>
    <property type="match status" value="1"/>
</dbReference>
<feature type="compositionally biased region" description="Basic and acidic residues" evidence="6">
    <location>
        <begin position="13"/>
        <end position="24"/>
    </location>
</feature>
<feature type="compositionally biased region" description="Low complexity" evidence="6">
    <location>
        <begin position="2422"/>
        <end position="2431"/>
    </location>
</feature>
<evidence type="ECO:0000256" key="6">
    <source>
        <dbReference type="SAM" id="MobiDB-lite"/>
    </source>
</evidence>
<feature type="compositionally biased region" description="Low complexity" evidence="6">
    <location>
        <begin position="2558"/>
        <end position="2598"/>
    </location>
</feature>
<feature type="compositionally biased region" description="Low complexity" evidence="6">
    <location>
        <begin position="2755"/>
        <end position="2770"/>
    </location>
</feature>
<feature type="compositionally biased region" description="Low complexity" evidence="6">
    <location>
        <begin position="2709"/>
        <end position="2731"/>
    </location>
</feature>
<dbReference type="InterPro" id="IPR036770">
    <property type="entry name" value="Ankyrin_rpt-contain_sf"/>
</dbReference>
<feature type="repeat" description="ANK" evidence="4">
    <location>
        <begin position="261"/>
        <end position="293"/>
    </location>
</feature>
<feature type="domain" description="K Homology" evidence="7">
    <location>
        <begin position="2135"/>
        <end position="2205"/>
    </location>
</feature>
<dbReference type="InterPro" id="IPR004088">
    <property type="entry name" value="KH_dom_type_1"/>
</dbReference>
<feature type="compositionally biased region" description="Polar residues" evidence="6">
    <location>
        <begin position="1962"/>
        <end position="1973"/>
    </location>
</feature>
<dbReference type="InterPro" id="IPR051631">
    <property type="entry name" value="Ankyrin-KH/SAM_domain"/>
</dbReference>
<feature type="region of interest" description="Disordered" evidence="6">
    <location>
        <begin position="1874"/>
        <end position="2024"/>
    </location>
</feature>
<evidence type="ECO:0000256" key="2">
    <source>
        <dbReference type="ARBA" id="ARBA00023043"/>
    </source>
</evidence>
<dbReference type="RefSeq" id="XP_025832276.1">
    <property type="nucleotide sequence ID" value="XM_025976491.1"/>
</dbReference>
<feature type="compositionally biased region" description="Low complexity" evidence="6">
    <location>
        <begin position="28"/>
        <end position="38"/>
    </location>
</feature>
<feature type="compositionally biased region" description="Low complexity" evidence="6">
    <location>
        <begin position="712"/>
        <end position="722"/>
    </location>
</feature>
<proteinExistence type="predicted"/>
<feature type="compositionally biased region" description="Basic residues" evidence="6">
    <location>
        <begin position="737"/>
        <end position="748"/>
    </location>
</feature>
<dbReference type="InterPro" id="IPR036612">
    <property type="entry name" value="KH_dom_type_1_sf"/>
</dbReference>
<feature type="compositionally biased region" description="Polar residues" evidence="6">
    <location>
        <begin position="2856"/>
        <end position="2876"/>
    </location>
</feature>
<dbReference type="GO" id="GO:0005737">
    <property type="term" value="C:cytoplasm"/>
    <property type="evidence" value="ECO:0007669"/>
    <property type="project" value="TreeGrafter"/>
</dbReference>
<sequence>MQNAAQDSTTDCLKIEKVNVERDIGNLPSTPNSTNSSPAKSETETYSERRRFMSDSSESEEDSGSEVESFVIDQEFEEDPKVETAKFLLSPEEDRSVDLETQARLEAVLQAAGISQLAAKDGKHLADPEVLRRLTSSVSCALDEAAAALTRMRTDNPRNQPEKTSLVEACTDGDVGTVRKLLTEGRSVHETSEEGESLLSLACSAGYFELAQVLLAMHANVEDRGIKGECTPLMEAASAGHLDIVRLLVAHGADVNAQSSSGNTPLMYGCAGGHTEVVKFLLEHGANVEDHNENGHTPLMEAASAGHVELAKILLMHGAGINTHSNEFKETALTLACYKGHLDMVRFLLEAGADQEHKTDEMHTALMEASMDGHVEVARLLLDSGAQVNMPADSFESPLTLAACGGHVDLAMLLIERGANIEEVNDEGYTPLMEAAREGHEEMVALLLSQGANINAQTDETQETALTLACCGGFSEVADFLIKAGADIELGASTPLMEAAQEGHLELVKYLLENNANVRAQTQTGDTALTYACENGHTDVADLLLQYCADLEHESEGGRTPLMKACRAGHLCTVQFLITKGADVNRQTSNNDHTPLSLACAGGHLPVVELLLAHGADPNHKLKDNSTMLIEAAKGGHTTVVQLLLDFPHSVLLSQQGSAPTVLPGNRDSPIPATALPPNLNFYQPPPTITSPVLQEVPEAVRIVSEEEQNQNVNEVINNKQQTSPSLRTTNDTASKNARKSGTPKRRTSVPNMTPDIVAENLEKIPNLSDLEDSEFLNEDPNSGGGSIIDYIKKRKNMQNCITPPLTDDGSTQKQQILEELHQVERDFHGKQQASNLLLSQFAIPQDQSGAANATVPHMLSLEIAMQLQQQAQQQQQQQTQQQQIQQQQQQGLGTGVMPSSSVFSPNTNLQVHNTFYAGPTCLPAVPLKLSVSGATSGNANTVPAGGDATSNFNAAQAPSAYYFAPLHGPIAVPNSILPHPKFPTVAAHAEVSQNTAISDRPKAKPVSKKEGKNLRKQQQQQQQQPPPQPPQQQVSQDQQQQQQYQTAVYTQQQSQLSQLFVAKEQQQQQQQQQQTQISNVGDALNIQNLDIDSLDQDALSLKSDEQSNLLTASILQQFHNSQQISTIRAAFVGSPIQQNRTEQKTCVELYEQVLETSTKAYLEQKNRGADAKTTPFPNDLVDDVQSLDSYEINDFTKQVNNQQHQQQQQQHKVQIQPYTPGLEESVLTSLTAQHELTTQTDGSRIEYFIPANSAQLPVQVQHTLYPYDHYLQAVASMSNKDQTGVIYQAGFHAGMNIVQQQLASSGDTLTTGVPTSVVTLAGSPASQPYVAAIQSTCTPVQACHHVPTSSTVPTSHHCQVPCANHQHLLAAHQQQQQQQQQHTHQVQAATQTPQPSPLAPENRKQTKVAISSTQENVKVKKNRLLLRNQANGPQTNSFPQNQGQNFQIDANAANQQCVGAAAGGGNGGTVQQPALNYCMDLDSETESNHDTALTLACAGGHEELVELLIRRGADKEHRDKKGFTPLILAATAGHDKVVEILLNNGADIEAQSERTKDTPLSLACSGGRYEVVELLLNRGANKEHRNVSDYTPLSLAASGGYVNIIKLLLNHGAEINSRTGSKLGISPLMLAAMNGHTAAVKLLLDCGSDINAQIETNRNTALTLACFQGRHEVVSLLLDRKANVEHRAKTGLTPLMEAASGGYVEVGRVLLDKGADVNAAPVPSSRDTALTIAADKGHCRFVELLLCRGAAVEVKNKKGNSPLWLAANGGHLSVVELLYNLNADIDSQDNRKVSCLMAAFRKGHVKVVKWMVNHVTQFPSDQEMIRYISTISDKELLEKCQECVKVIRAAKETQAAKANKNASILLEELDMEKNREESKKAAAARRRERKKKKKLEKREEKRKLNKDNQKNDDYYDNDDKKSEENDKGDDDDVINETSGSESPLHAPEVMIDKEEGDSGIDANSQGSCSSNEVKTKEKRKDKKKKKTSSAANKKANKENINKDLTSSGSAGNNNNNIKHDKVSNDNYTTIKNSILYQNSNVKKQQHPAEREDFQATGNETYVSNKNRKSHGTSHDNDSISLQSSSKSGAGSSTSPKQSNNKREEGWKEVVRKSSVQTIAASTSAGGAGSGVADIVGVKKVSVPLNAISRVIGRGGSNINAIRGATGAHIEVEKQSKGQGERIITIKGSSEATKQAHILIAALIKDPDVDILQMLPKTTKTTTTATTLWDKTQIGTKKVTGKVVTVSHSTVATTFVQHKTVMVTASTTTAKASTTVKTRSGGGGSSGSGGGGTVTSSATRVIAPRLVAQAERNAAAAAAAAAAAQIANTKNTVSYTTSAIVSASGGRGSACGGGPIKLVTTSANQTFAAKLTETTSVHHVPVTASATNSMSLGGGPKPSKTATQNSLNVPLQGSTGPSSPLQQQHQQQQQQSVLTCSPKHHRPPPTASAPPSLQQFQSVAKMLPFSANSGTCSLKTSALKTAEDTCRTTTLTTQEYSLFNSMAQQPTWRQESESHKQPVNFAAVTGGGISQSTTPPKFIDNDPPPQVDASKAPGYRGGQTSSGNSNSNAMCSPVSSKTSSNSTTPPSLPAASSSASVVNYQGFESPKNQPQLAPIGTNMIHGRVPSATNNGQQQQPQQPEQHFYSNGGGSADPHLPPAPTSRSMHHLAHSDTTLYKSVSANFADSLLTMNSATEAAVAAAAAQQQQQQHLLSSYHHQQQQQHMSYSQQQVAPISTPSVTMSRLNPKAPDFASSMQQQQQQHAKQQQQQQQHPAHMFNGYQQQMTKNAAAAAIGTYHRQQQQPQPGASSPSPHNRWLLMQQPFTQQQQNELMSGMAGMTLHSIARATGGDILENGADLTTVNGSPAMSPNLPSSHNIHLSDGTGHYVDDNRKPPQPIGTERARKSQNPLVDSSGSSSWMFGNESKMVVGRPWSGIGNYDRYPVIRNQMEADYMTHPMDSYQQGLPVENPHAFSSSAPFLQAFLLQHQANMHPLDYGQPDALKMEQPPWDPRPNIADLQDKNHGWTGLGGKWNQ</sequence>
<protein>
    <submittedName>
        <fullName evidence="9">Ankyrin repeat domain-containing protein 17 isoform X1</fullName>
    </submittedName>
</protein>
<keyword evidence="3" id="KW-0175">Coiled coil</keyword>
<evidence type="ECO:0000256" key="3">
    <source>
        <dbReference type="ARBA" id="ARBA00023054"/>
    </source>
</evidence>
<feature type="compositionally biased region" description="Low complexity" evidence="6">
    <location>
        <begin position="2079"/>
        <end position="2095"/>
    </location>
</feature>
<evidence type="ECO:0000256" key="1">
    <source>
        <dbReference type="ARBA" id="ARBA00022737"/>
    </source>
</evidence>
<dbReference type="FunFam" id="1.25.40.20:FF:000589">
    <property type="entry name" value="ankyrin repeat and KH domain-containing protein 1 isoform X2"/>
    <property type="match status" value="1"/>
</dbReference>
<feature type="repeat" description="ANK" evidence="4">
    <location>
        <begin position="491"/>
        <end position="523"/>
    </location>
</feature>
<feature type="region of interest" description="Disordered" evidence="6">
    <location>
        <begin position="712"/>
        <end position="752"/>
    </location>
</feature>
<feature type="repeat" description="ANK" evidence="4">
    <location>
        <begin position="1489"/>
        <end position="1521"/>
    </location>
</feature>
<dbReference type="InParanoid" id="A0A7F5R8J1"/>
<feature type="region of interest" description="Disordered" evidence="6">
    <location>
        <begin position="993"/>
        <end position="1040"/>
    </location>
</feature>
<feature type="region of interest" description="Disordered" evidence="6">
    <location>
        <begin position="2855"/>
        <end position="2915"/>
    </location>
</feature>
<feature type="compositionally biased region" description="Polar residues" evidence="6">
    <location>
        <begin position="2732"/>
        <end position="2742"/>
    </location>
</feature>
<dbReference type="Gene3D" id="3.30.1370.10">
    <property type="entry name" value="K Homology domain, type 1"/>
    <property type="match status" value="1"/>
</dbReference>
<feature type="region of interest" description="Disordered" evidence="6">
    <location>
        <begin position="2063"/>
        <end position="2110"/>
    </location>
</feature>
<dbReference type="OrthoDB" id="10071877at2759"/>
<feature type="compositionally biased region" description="Polar residues" evidence="6">
    <location>
        <begin position="1"/>
        <end position="11"/>
    </location>
</feature>
<keyword evidence="8" id="KW-1185">Reference proteome</keyword>
<feature type="repeat" description="ANK" evidence="4">
    <location>
        <begin position="461"/>
        <end position="493"/>
    </location>
</feature>
<dbReference type="GO" id="GO:0045087">
    <property type="term" value="P:innate immune response"/>
    <property type="evidence" value="ECO:0007669"/>
    <property type="project" value="TreeGrafter"/>
</dbReference>
<gene>
    <name evidence="9" type="primary">LOC108734704</name>
</gene>
<dbReference type="FunFam" id="1.25.40.20:FF:000026">
    <property type="entry name" value="ankyrin repeat domain-containing protein 17 isoform X3"/>
    <property type="match status" value="1"/>
</dbReference>
<dbReference type="Proteomes" id="UP000192223">
    <property type="component" value="Unplaced"/>
</dbReference>
<feature type="compositionally biased region" description="Gly residues" evidence="6">
    <location>
        <begin position="2280"/>
        <end position="2293"/>
    </location>
</feature>
<dbReference type="FunFam" id="1.25.40.20:FF:000012">
    <property type="entry name" value="ankyrin repeat domain-containing protein 17 isoform X1"/>
    <property type="match status" value="1"/>
</dbReference>
<feature type="repeat" description="ANK" evidence="4">
    <location>
        <begin position="1624"/>
        <end position="1656"/>
    </location>
</feature>
<feature type="compositionally biased region" description="Polar residues" evidence="6">
    <location>
        <begin position="2904"/>
        <end position="2915"/>
    </location>
</feature>
<dbReference type="SUPFAM" id="SSF48403">
    <property type="entry name" value="Ankyrin repeat"/>
    <property type="match status" value="3"/>
</dbReference>
<dbReference type="SMART" id="SM00248">
    <property type="entry name" value="ANK"/>
    <property type="match status" value="25"/>
</dbReference>
<feature type="repeat" description="ANK" evidence="4">
    <location>
        <begin position="228"/>
        <end position="260"/>
    </location>
</feature>
<dbReference type="Gene3D" id="1.25.40.20">
    <property type="entry name" value="Ankyrin repeat-containing domain"/>
    <property type="match status" value="7"/>
</dbReference>
<evidence type="ECO:0000256" key="4">
    <source>
        <dbReference type="PROSITE-ProRule" id="PRU00023"/>
    </source>
</evidence>
<accession>A0A7F5R8J1</accession>
<keyword evidence="5" id="KW-0694">RNA-binding</keyword>
<feature type="repeat" description="ANK" evidence="4">
    <location>
        <begin position="394"/>
        <end position="426"/>
    </location>
</feature>
<dbReference type="GO" id="GO:0003723">
    <property type="term" value="F:RNA binding"/>
    <property type="evidence" value="ECO:0007669"/>
    <property type="project" value="UniProtKB-UniRule"/>
</dbReference>
<feature type="compositionally biased region" description="Low complexity" evidence="6">
    <location>
        <begin position="2632"/>
        <end position="2641"/>
    </location>
</feature>
<feature type="compositionally biased region" description="Basic and acidic residues" evidence="6">
    <location>
        <begin position="41"/>
        <end position="53"/>
    </location>
</feature>
<dbReference type="PROSITE" id="PS50084">
    <property type="entry name" value="KH_TYPE_1"/>
    <property type="match status" value="1"/>
</dbReference>
<keyword evidence="1" id="KW-0677">Repeat</keyword>
<feature type="compositionally biased region" description="Basic and acidic residues" evidence="6">
    <location>
        <begin position="1000"/>
        <end position="1014"/>
    </location>
</feature>
<feature type="region of interest" description="Disordered" evidence="6">
    <location>
        <begin position="2525"/>
        <end position="2667"/>
    </location>
</feature>
<dbReference type="PRINTS" id="PR01415">
    <property type="entry name" value="ANKYRIN"/>
</dbReference>
<evidence type="ECO:0000313" key="8">
    <source>
        <dbReference type="Proteomes" id="UP000192223"/>
    </source>
</evidence>
<feature type="compositionally biased region" description="Polar residues" evidence="6">
    <location>
        <begin position="2400"/>
        <end position="2421"/>
    </location>
</feature>
<dbReference type="PROSITE" id="PS50297">
    <property type="entry name" value="ANK_REP_REGION"/>
    <property type="match status" value="19"/>
</dbReference>
<feature type="region of interest" description="Disordered" evidence="6">
    <location>
        <begin position="1370"/>
        <end position="1415"/>
    </location>
</feature>
<dbReference type="KEGG" id="apln:108734704"/>
<dbReference type="InterPro" id="IPR004087">
    <property type="entry name" value="KH_dom"/>
</dbReference>
<dbReference type="FunFam" id="1.25.40.20:FF:000216">
    <property type="entry name" value="Ankyrin repeat and KH domain-containing 1"/>
    <property type="match status" value="1"/>
</dbReference>
<dbReference type="Pfam" id="PF00013">
    <property type="entry name" value="KH_1"/>
    <property type="match status" value="1"/>
</dbReference>
<name>A0A7F5R8J1_AGRPL</name>
<dbReference type="CTD" id="50070"/>
<dbReference type="FunFam" id="1.25.40.20:FF:000055">
    <property type="entry name" value="ankyrin repeat domain-containing protein 17 isoform X2"/>
    <property type="match status" value="1"/>
</dbReference>
<feature type="repeat" description="ANK" evidence="4">
    <location>
        <begin position="427"/>
        <end position="459"/>
    </location>
</feature>
<feature type="repeat" description="ANK" evidence="4">
    <location>
        <begin position="361"/>
        <end position="393"/>
    </location>
</feature>
<dbReference type="SUPFAM" id="SSF54791">
    <property type="entry name" value="Eukaryotic type KH-domain (KH-domain type I)"/>
    <property type="match status" value="1"/>
</dbReference>
<evidence type="ECO:0000259" key="7">
    <source>
        <dbReference type="SMART" id="SM00322"/>
    </source>
</evidence>
<feature type="compositionally biased region" description="Polar residues" evidence="6">
    <location>
        <begin position="723"/>
        <end position="736"/>
    </location>
</feature>
<reference evidence="9" key="1">
    <citation type="submission" date="2025-08" db="UniProtKB">
        <authorList>
            <consortium name="RefSeq"/>
        </authorList>
    </citation>
    <scope>IDENTIFICATION</scope>
    <source>
        <tissue evidence="9">Entire body</tissue>
    </source>
</reference>
<dbReference type="PANTHER" id="PTHR23206:SF8">
    <property type="entry name" value="ANKYRIN REPEAT AND KH DOMAIN-CONTAINING 1"/>
    <property type="match status" value="1"/>
</dbReference>
<feature type="repeat" description="ANK" evidence="4">
    <location>
        <begin position="524"/>
        <end position="556"/>
    </location>
</feature>
<feature type="compositionally biased region" description="Low complexity" evidence="6">
    <location>
        <begin position="1370"/>
        <end position="1394"/>
    </location>
</feature>
<keyword evidence="2 4" id="KW-0040">ANK repeat</keyword>
<feature type="repeat" description="ANK" evidence="4">
    <location>
        <begin position="557"/>
        <end position="589"/>
    </location>
</feature>
<dbReference type="FunCoup" id="A0A7F5R8J1">
    <property type="interactions" value="1882"/>
</dbReference>
<feature type="repeat" description="ANK" evidence="4">
    <location>
        <begin position="1589"/>
        <end position="1621"/>
    </location>
</feature>
<dbReference type="InterPro" id="IPR002110">
    <property type="entry name" value="Ankyrin_rpt"/>
</dbReference>
<dbReference type="CDD" id="cd22404">
    <property type="entry name" value="KH-I_MASK"/>
    <property type="match status" value="1"/>
</dbReference>
<dbReference type="InterPro" id="IPR047373">
    <property type="entry name" value="KH-I_MASK"/>
</dbReference>
<feature type="compositionally biased region" description="Basic residues" evidence="6">
    <location>
        <begin position="1977"/>
        <end position="1988"/>
    </location>
</feature>
<dbReference type="GeneID" id="108734704"/>
<feature type="compositionally biased region" description="Basic and acidic residues" evidence="6">
    <location>
        <begin position="1897"/>
        <end position="1926"/>
    </location>
</feature>
<feature type="repeat" description="ANK" evidence="4">
    <location>
        <begin position="1759"/>
        <end position="1791"/>
    </location>
</feature>
<dbReference type="PROSITE" id="PS50088">
    <property type="entry name" value="ANK_REPEAT"/>
    <property type="match status" value="21"/>
</dbReference>
<feature type="compositionally biased region" description="Basic residues" evidence="6">
    <location>
        <begin position="1883"/>
        <end position="1896"/>
    </location>
</feature>
<dbReference type="SMART" id="SM00322">
    <property type="entry name" value="KH"/>
    <property type="match status" value="1"/>
</dbReference>
<feature type="repeat" description="ANK" evidence="4">
    <location>
        <begin position="1691"/>
        <end position="1723"/>
    </location>
</feature>
<feature type="repeat" description="ANK" evidence="4">
    <location>
        <begin position="294"/>
        <end position="326"/>
    </location>
</feature>
<feature type="repeat" description="ANK" evidence="4">
    <location>
        <begin position="1556"/>
        <end position="1588"/>
    </location>
</feature>
<feature type="repeat" description="ANK" evidence="4">
    <location>
        <begin position="1726"/>
        <end position="1758"/>
    </location>
</feature>
<feature type="repeat" description="ANK" evidence="4">
    <location>
        <begin position="328"/>
        <end position="360"/>
    </location>
</feature>
<dbReference type="GO" id="GO:0010468">
    <property type="term" value="P:regulation of gene expression"/>
    <property type="evidence" value="ECO:0007669"/>
    <property type="project" value="UniProtKB-ARBA"/>
</dbReference>
<feature type="region of interest" description="Disordered" evidence="6">
    <location>
        <begin position="3011"/>
        <end position="3032"/>
    </location>
</feature>
<feature type="repeat" description="ANK" evidence="4">
    <location>
        <begin position="1522"/>
        <end position="1554"/>
    </location>
</feature>
<dbReference type="Pfam" id="PF12796">
    <property type="entry name" value="Ank_2"/>
    <property type="match status" value="9"/>
</dbReference>
<feature type="region of interest" description="Disordered" evidence="6">
    <location>
        <begin position="2274"/>
        <end position="2296"/>
    </location>
</feature>
<feature type="region of interest" description="Disordered" evidence="6">
    <location>
        <begin position="2386"/>
        <end position="2452"/>
    </location>
</feature>
<feature type="repeat" description="ANK" evidence="4">
    <location>
        <begin position="1658"/>
        <end position="1690"/>
    </location>
</feature>
<feature type="compositionally biased region" description="Basic and acidic residues" evidence="6">
    <location>
        <begin position="2101"/>
        <end position="2110"/>
    </location>
</feature>
<feature type="region of interest" description="Disordered" evidence="6">
    <location>
        <begin position="2709"/>
        <end position="2772"/>
    </location>
</feature>
<dbReference type="Pfam" id="PF13637">
    <property type="entry name" value="Ank_4"/>
    <property type="match status" value="1"/>
</dbReference>
<feature type="region of interest" description="Disordered" evidence="6">
    <location>
        <begin position="1"/>
        <end position="76"/>
    </location>
</feature>
<organism evidence="8 9">
    <name type="scientific">Agrilus planipennis</name>
    <name type="common">Emerald ash borer</name>
    <name type="synonym">Agrilus marcopoli</name>
    <dbReference type="NCBI Taxonomy" id="224129"/>
    <lineage>
        <taxon>Eukaryota</taxon>
        <taxon>Metazoa</taxon>
        <taxon>Ecdysozoa</taxon>
        <taxon>Arthropoda</taxon>
        <taxon>Hexapoda</taxon>
        <taxon>Insecta</taxon>
        <taxon>Pterygota</taxon>
        <taxon>Neoptera</taxon>
        <taxon>Endopterygota</taxon>
        <taxon>Coleoptera</taxon>
        <taxon>Polyphaga</taxon>
        <taxon>Elateriformia</taxon>
        <taxon>Buprestoidea</taxon>
        <taxon>Buprestidae</taxon>
        <taxon>Agrilinae</taxon>
        <taxon>Agrilus</taxon>
    </lineage>
</organism>
<feature type="compositionally biased region" description="Low complexity" evidence="6">
    <location>
        <begin position="2798"/>
        <end position="2811"/>
    </location>
</feature>